<keyword evidence="5" id="KW-1185">Reference proteome</keyword>
<keyword evidence="1" id="KW-1003">Cell membrane</keyword>
<feature type="transmembrane region" description="Helical" evidence="2">
    <location>
        <begin position="313"/>
        <end position="334"/>
    </location>
</feature>
<comment type="function">
    <text evidence="1">Part of the tripartite ATP-independent periplasmic (TRAP) transport system.</text>
</comment>
<keyword evidence="1" id="KW-0997">Cell inner membrane</keyword>
<dbReference type="Pfam" id="PF06808">
    <property type="entry name" value="DctM"/>
    <property type="match status" value="1"/>
</dbReference>
<evidence type="ECO:0000256" key="2">
    <source>
        <dbReference type="SAM" id="Phobius"/>
    </source>
</evidence>
<reference evidence="4 5" key="1">
    <citation type="submission" date="2020-09" db="EMBL/GenBank/DDBJ databases">
        <title>Complete genomes of bradyrhizobia occurring on native shrubby legumes in Australia.</title>
        <authorList>
            <person name="Lafay B."/>
        </authorList>
    </citation>
    <scope>NUCLEOTIDE SEQUENCE [LARGE SCALE GENOMIC DNA]</scope>
    <source>
        <strain evidence="4 5">BDV5040</strain>
    </source>
</reference>
<feature type="transmembrane region" description="Helical" evidence="2">
    <location>
        <begin position="430"/>
        <end position="447"/>
    </location>
</feature>
<dbReference type="PANTHER" id="PTHR43849:SF2">
    <property type="entry name" value="BLL3936 PROTEIN"/>
    <property type="match status" value="1"/>
</dbReference>
<dbReference type="AlphaFoldDB" id="A0A7S9D7M3"/>
<dbReference type="KEGG" id="bcou:IC761_04790"/>
<feature type="transmembrane region" description="Helical" evidence="2">
    <location>
        <begin position="624"/>
        <end position="651"/>
    </location>
</feature>
<feature type="transmembrane region" description="Helical" evidence="2">
    <location>
        <begin position="468"/>
        <end position="486"/>
    </location>
</feature>
<keyword evidence="2" id="KW-1133">Transmembrane helix</keyword>
<feature type="domain" description="TRAP C4-dicarboxylate transport system permease DctM subunit" evidence="3">
    <location>
        <begin position="130"/>
        <end position="614"/>
    </location>
</feature>
<feature type="transmembrane region" description="Helical" evidence="2">
    <location>
        <begin position="191"/>
        <end position="210"/>
    </location>
</feature>
<keyword evidence="2" id="KW-0472">Membrane</keyword>
<dbReference type="GO" id="GO:0022857">
    <property type="term" value="F:transmembrane transporter activity"/>
    <property type="evidence" value="ECO:0007669"/>
    <property type="project" value="UniProtKB-UniRule"/>
</dbReference>
<keyword evidence="1" id="KW-0813">Transport</keyword>
<evidence type="ECO:0000256" key="1">
    <source>
        <dbReference type="RuleBase" id="RU369079"/>
    </source>
</evidence>
<feature type="transmembrane region" description="Helical" evidence="2">
    <location>
        <begin position="506"/>
        <end position="524"/>
    </location>
</feature>
<feature type="transmembrane region" description="Helical" evidence="2">
    <location>
        <begin position="142"/>
        <end position="159"/>
    </location>
</feature>
<organism evidence="4 5">
    <name type="scientific">Bradyrhizobium commune</name>
    <dbReference type="NCBI Taxonomy" id="83627"/>
    <lineage>
        <taxon>Bacteria</taxon>
        <taxon>Pseudomonadati</taxon>
        <taxon>Pseudomonadota</taxon>
        <taxon>Alphaproteobacteria</taxon>
        <taxon>Hyphomicrobiales</taxon>
        <taxon>Nitrobacteraceae</taxon>
        <taxon>Bradyrhizobium</taxon>
    </lineage>
</organism>
<proteinExistence type="predicted"/>
<sequence>MLEKAEGSAEPIKVEFDNFEHGFPEGFGPGWWGTLAYWTGIAFATFQLYVAAFNDLPSQVVRGVHVGFLVLLTFGLIGNFTAKSNVGRALGWLIGGAGFLCGLYQWIFYADLIARDGDPTRLDLAVGTLLAVLIFEGTRRLMGAALPLMCGACLVYWFFGQYLPSPLNHRGYDFDQIVTHLSFGTEGFYGVPIYVSATYIFLFILFGSFLERAGMIQLFTDVSLGLFGRTRGGPAKVAVFASGMMGTISGSGVANVVTVGQFTIPLMIRFGYRRAFAAGVEATASMGGQIMPPVMGAVAFIMAETLGVQYSEIVKAAAIPAILYFASAFWMVHLEAGKHGLTGMKRSETPSAWKALVNGWYLVLPLAALVYMLFEGFTPLYAGSMGLALTVALILGASITAGLPTTVIRYVFWIGLALVVAALSHDGLQIVPVACVVFGLILIAAFVRGGLAALRSCRDSLAESAKSAITVGMACAIVGVIIGMMSQTGVGTIFGSWVIGLGEKSLFLALIMTMLLSILLGTGIPTIPTYIITAALAAPALAKLGVPLIASHMFAFYYGIMADLSPPVALAALAAAPIAKENPDKIGWEAMRIALAGYVIPFIFVYSPALMLQAGDPMAAKLGFYGAVALASFKALVAIALFGMVAIGFLFTRLTLIERLVALGAAMCLLGDFAFSDTAGFVLSAGLVLWQWRQRSPATVEAV</sequence>
<feature type="transmembrane region" description="Helical" evidence="2">
    <location>
        <begin position="590"/>
        <end position="612"/>
    </location>
</feature>
<evidence type="ECO:0000313" key="5">
    <source>
        <dbReference type="Proteomes" id="UP000594621"/>
    </source>
</evidence>
<dbReference type="NCBIfam" id="TIGR02123">
    <property type="entry name" value="TRAP_fused"/>
    <property type="match status" value="1"/>
</dbReference>
<comment type="subcellular location">
    <subcellularLocation>
        <location evidence="1">Cell inner membrane</location>
        <topology evidence="1">Multi-pass membrane protein</topology>
    </subcellularLocation>
</comment>
<dbReference type="RefSeq" id="WP_195802142.1">
    <property type="nucleotide sequence ID" value="NZ_CP061379.1"/>
</dbReference>
<dbReference type="InterPro" id="IPR010656">
    <property type="entry name" value="DctM"/>
</dbReference>
<protein>
    <submittedName>
        <fullName evidence="4">TRAP transporter permease</fullName>
    </submittedName>
</protein>
<feature type="transmembrane region" description="Helical" evidence="2">
    <location>
        <begin position="556"/>
        <end position="578"/>
    </location>
</feature>
<feature type="transmembrane region" description="Helical" evidence="2">
    <location>
        <begin position="355"/>
        <end position="374"/>
    </location>
</feature>
<dbReference type="PANTHER" id="PTHR43849">
    <property type="entry name" value="BLL3936 PROTEIN"/>
    <property type="match status" value="1"/>
</dbReference>
<name>A0A7S9D7M3_9BRAD</name>
<dbReference type="Proteomes" id="UP000594621">
    <property type="component" value="Chromosome"/>
</dbReference>
<feature type="transmembrane region" description="Helical" evidence="2">
    <location>
        <begin position="35"/>
        <end position="52"/>
    </location>
</feature>
<dbReference type="GO" id="GO:0005886">
    <property type="term" value="C:plasma membrane"/>
    <property type="evidence" value="ECO:0007669"/>
    <property type="project" value="UniProtKB-SubCell"/>
</dbReference>
<accession>A0A7S9D7M3</accession>
<dbReference type="EMBL" id="CP061379">
    <property type="protein sequence ID" value="QPF92607.1"/>
    <property type="molecule type" value="Genomic_DNA"/>
</dbReference>
<feature type="transmembrane region" description="Helical" evidence="2">
    <location>
        <begin position="531"/>
        <end position="550"/>
    </location>
</feature>
<feature type="transmembrane region" description="Helical" evidence="2">
    <location>
        <begin position="64"/>
        <end position="82"/>
    </location>
</feature>
<feature type="transmembrane region" description="Helical" evidence="2">
    <location>
        <begin position="275"/>
        <end position="301"/>
    </location>
</feature>
<feature type="transmembrane region" description="Helical" evidence="2">
    <location>
        <begin position="89"/>
        <end position="107"/>
    </location>
</feature>
<evidence type="ECO:0000313" key="4">
    <source>
        <dbReference type="EMBL" id="QPF92607.1"/>
    </source>
</evidence>
<dbReference type="InterPro" id="IPR011853">
    <property type="entry name" value="TRAP_DctM-Dct_fused"/>
</dbReference>
<evidence type="ECO:0000259" key="3">
    <source>
        <dbReference type="Pfam" id="PF06808"/>
    </source>
</evidence>
<keyword evidence="2" id="KW-0812">Transmembrane</keyword>
<feature type="transmembrane region" description="Helical" evidence="2">
    <location>
        <begin position="380"/>
        <end position="400"/>
    </location>
</feature>
<gene>
    <name evidence="4" type="ORF">IC761_04790</name>
</gene>